<dbReference type="InterPro" id="IPR009057">
    <property type="entry name" value="Homeodomain-like_sf"/>
</dbReference>
<dbReference type="Pfam" id="PF00440">
    <property type="entry name" value="TetR_N"/>
    <property type="match status" value="1"/>
</dbReference>
<evidence type="ECO:0000256" key="3">
    <source>
        <dbReference type="ARBA" id="ARBA00023163"/>
    </source>
</evidence>
<feature type="DNA-binding region" description="H-T-H motif" evidence="4">
    <location>
        <begin position="26"/>
        <end position="45"/>
    </location>
</feature>
<keyword evidence="1" id="KW-0805">Transcription regulation</keyword>
<dbReference type="EMBL" id="AYYH01000065">
    <property type="protein sequence ID" value="KRN08599.1"/>
    <property type="molecule type" value="Genomic_DNA"/>
</dbReference>
<evidence type="ECO:0000256" key="4">
    <source>
        <dbReference type="PROSITE-ProRule" id="PRU00335"/>
    </source>
</evidence>
<keyword evidence="3" id="KW-0804">Transcription</keyword>
<proteinExistence type="predicted"/>
<name>A0A0R2E773_9LACO</name>
<keyword evidence="7" id="KW-1185">Reference proteome</keyword>
<dbReference type="GO" id="GO:0000976">
    <property type="term" value="F:transcription cis-regulatory region binding"/>
    <property type="evidence" value="ECO:0007669"/>
    <property type="project" value="TreeGrafter"/>
</dbReference>
<gene>
    <name evidence="6" type="ORF">FD00_GL002157</name>
</gene>
<keyword evidence="2 4" id="KW-0238">DNA-binding</keyword>
<dbReference type="RefSeq" id="WP_010078163.1">
    <property type="nucleotide sequence ID" value="NZ_AKKT01000030.1"/>
</dbReference>
<protein>
    <submittedName>
        <fullName evidence="6">Transcriptional regulator</fullName>
    </submittedName>
</protein>
<evidence type="ECO:0000313" key="7">
    <source>
        <dbReference type="Proteomes" id="UP000050898"/>
    </source>
</evidence>
<comment type="caution">
    <text evidence="6">The sequence shown here is derived from an EMBL/GenBank/DDBJ whole genome shotgun (WGS) entry which is preliminary data.</text>
</comment>
<dbReference type="SUPFAM" id="SSF46689">
    <property type="entry name" value="Homeodomain-like"/>
    <property type="match status" value="1"/>
</dbReference>
<dbReference type="Proteomes" id="UP000050898">
    <property type="component" value="Unassembled WGS sequence"/>
</dbReference>
<dbReference type="PANTHER" id="PTHR30055:SF234">
    <property type="entry name" value="HTH-TYPE TRANSCRIPTIONAL REGULATOR BETI"/>
    <property type="match status" value="1"/>
</dbReference>
<dbReference type="InterPro" id="IPR050109">
    <property type="entry name" value="HTH-type_TetR-like_transc_reg"/>
</dbReference>
<dbReference type="AlphaFoldDB" id="A0A0R2E773"/>
<accession>A0A0R2E773</accession>
<organism evidence="6 7">
    <name type="scientific">Liquorilactobacillus mali KCTC 3596 = DSM 20444</name>
    <dbReference type="NCBI Taxonomy" id="1046596"/>
    <lineage>
        <taxon>Bacteria</taxon>
        <taxon>Bacillati</taxon>
        <taxon>Bacillota</taxon>
        <taxon>Bacilli</taxon>
        <taxon>Lactobacillales</taxon>
        <taxon>Lactobacillaceae</taxon>
        <taxon>Liquorilactobacillus</taxon>
    </lineage>
</organism>
<dbReference type="PRINTS" id="PR00455">
    <property type="entry name" value="HTHTETR"/>
</dbReference>
<dbReference type="PATRIC" id="fig|1046596.6.peg.2261"/>
<dbReference type="GO" id="GO:0003700">
    <property type="term" value="F:DNA-binding transcription factor activity"/>
    <property type="evidence" value="ECO:0007669"/>
    <property type="project" value="TreeGrafter"/>
</dbReference>
<dbReference type="Gene3D" id="1.10.357.10">
    <property type="entry name" value="Tetracycline Repressor, domain 2"/>
    <property type="match status" value="1"/>
</dbReference>
<dbReference type="InterPro" id="IPR001647">
    <property type="entry name" value="HTH_TetR"/>
</dbReference>
<evidence type="ECO:0000256" key="2">
    <source>
        <dbReference type="ARBA" id="ARBA00023125"/>
    </source>
</evidence>
<evidence type="ECO:0000259" key="5">
    <source>
        <dbReference type="PROSITE" id="PS50977"/>
    </source>
</evidence>
<evidence type="ECO:0000313" key="6">
    <source>
        <dbReference type="EMBL" id="KRN08599.1"/>
    </source>
</evidence>
<dbReference type="PROSITE" id="PS50977">
    <property type="entry name" value="HTH_TETR_2"/>
    <property type="match status" value="1"/>
</dbReference>
<feature type="domain" description="HTH tetR-type" evidence="5">
    <location>
        <begin position="3"/>
        <end position="63"/>
    </location>
</feature>
<evidence type="ECO:0000256" key="1">
    <source>
        <dbReference type="ARBA" id="ARBA00023015"/>
    </source>
</evidence>
<reference evidence="6 7" key="1">
    <citation type="journal article" date="2015" name="Genome Announc.">
        <title>Expanding the biotechnology potential of lactobacilli through comparative genomics of 213 strains and associated genera.</title>
        <authorList>
            <person name="Sun Z."/>
            <person name="Harris H.M."/>
            <person name="McCann A."/>
            <person name="Guo C."/>
            <person name="Argimon S."/>
            <person name="Zhang W."/>
            <person name="Yang X."/>
            <person name="Jeffery I.B."/>
            <person name="Cooney J.C."/>
            <person name="Kagawa T.F."/>
            <person name="Liu W."/>
            <person name="Song Y."/>
            <person name="Salvetti E."/>
            <person name="Wrobel A."/>
            <person name="Rasinkangas P."/>
            <person name="Parkhill J."/>
            <person name="Rea M.C."/>
            <person name="O'Sullivan O."/>
            <person name="Ritari J."/>
            <person name="Douillard F.P."/>
            <person name="Paul Ross R."/>
            <person name="Yang R."/>
            <person name="Briner A.E."/>
            <person name="Felis G.E."/>
            <person name="de Vos W.M."/>
            <person name="Barrangou R."/>
            <person name="Klaenhammer T.R."/>
            <person name="Caufield P.W."/>
            <person name="Cui Y."/>
            <person name="Zhang H."/>
            <person name="O'Toole P.W."/>
        </authorList>
    </citation>
    <scope>NUCLEOTIDE SEQUENCE [LARGE SCALE GENOMIC DNA]</scope>
    <source>
        <strain evidence="6 7">DSM 20444</strain>
    </source>
</reference>
<dbReference type="OrthoDB" id="9815924at2"/>
<sequence>MNKLSQEHILNEAEKLIKQKGMNSISLTDIAKILGTSHAALYKYFPNKNALLSALAQRWLDALLFKLFPFDTSVYKSKKKIIHDWLWTLFTQKKSAYQKDPEMFKLYTEYIDSNPRLLQKHLDALVDSLLAATSWKDRNKALAFIQAFIMFSAPELAFLWNDQSRQQFENIWSLIAGNLND</sequence>
<dbReference type="PANTHER" id="PTHR30055">
    <property type="entry name" value="HTH-TYPE TRANSCRIPTIONAL REGULATOR RUTR"/>
    <property type="match status" value="1"/>
</dbReference>